<reference evidence="2 4" key="1">
    <citation type="journal article" date="2011" name="Nature">
        <title>The Medicago genome provides insight into the evolution of rhizobial symbioses.</title>
        <authorList>
            <person name="Young N.D."/>
            <person name="Debelle F."/>
            <person name="Oldroyd G.E."/>
            <person name="Geurts R."/>
            <person name="Cannon S.B."/>
            <person name="Udvardi M.K."/>
            <person name="Benedito V.A."/>
            <person name="Mayer K.F."/>
            <person name="Gouzy J."/>
            <person name="Schoof H."/>
            <person name="Van de Peer Y."/>
            <person name="Proost S."/>
            <person name="Cook D.R."/>
            <person name="Meyers B.C."/>
            <person name="Spannagl M."/>
            <person name="Cheung F."/>
            <person name="De Mita S."/>
            <person name="Krishnakumar V."/>
            <person name="Gundlach H."/>
            <person name="Zhou S."/>
            <person name="Mudge J."/>
            <person name="Bharti A.K."/>
            <person name="Murray J.D."/>
            <person name="Naoumkina M.A."/>
            <person name="Rosen B."/>
            <person name="Silverstein K.A."/>
            <person name="Tang H."/>
            <person name="Rombauts S."/>
            <person name="Zhao P.X."/>
            <person name="Zhou P."/>
            <person name="Barbe V."/>
            <person name="Bardou P."/>
            <person name="Bechner M."/>
            <person name="Bellec A."/>
            <person name="Berger A."/>
            <person name="Berges H."/>
            <person name="Bidwell S."/>
            <person name="Bisseling T."/>
            <person name="Choisne N."/>
            <person name="Couloux A."/>
            <person name="Denny R."/>
            <person name="Deshpande S."/>
            <person name="Dai X."/>
            <person name="Doyle J.J."/>
            <person name="Dudez A.M."/>
            <person name="Farmer A.D."/>
            <person name="Fouteau S."/>
            <person name="Franken C."/>
            <person name="Gibelin C."/>
            <person name="Gish J."/>
            <person name="Goldstein S."/>
            <person name="Gonzalez A.J."/>
            <person name="Green P.J."/>
            <person name="Hallab A."/>
            <person name="Hartog M."/>
            <person name="Hua A."/>
            <person name="Humphray S.J."/>
            <person name="Jeong D.H."/>
            <person name="Jing Y."/>
            <person name="Jocker A."/>
            <person name="Kenton S.M."/>
            <person name="Kim D.J."/>
            <person name="Klee K."/>
            <person name="Lai H."/>
            <person name="Lang C."/>
            <person name="Lin S."/>
            <person name="Macmil S.L."/>
            <person name="Magdelenat G."/>
            <person name="Matthews L."/>
            <person name="McCorrison J."/>
            <person name="Monaghan E.L."/>
            <person name="Mun J.H."/>
            <person name="Najar F.Z."/>
            <person name="Nicholson C."/>
            <person name="Noirot C."/>
            <person name="O'Bleness M."/>
            <person name="Paule C.R."/>
            <person name="Poulain J."/>
            <person name="Prion F."/>
            <person name="Qin B."/>
            <person name="Qu C."/>
            <person name="Retzel E.F."/>
            <person name="Riddle C."/>
            <person name="Sallet E."/>
            <person name="Samain S."/>
            <person name="Samson N."/>
            <person name="Sanders I."/>
            <person name="Saurat O."/>
            <person name="Scarpelli C."/>
            <person name="Schiex T."/>
            <person name="Segurens B."/>
            <person name="Severin A.J."/>
            <person name="Sherrier D.J."/>
            <person name="Shi R."/>
            <person name="Sims S."/>
            <person name="Singer S.R."/>
            <person name="Sinharoy S."/>
            <person name="Sterck L."/>
            <person name="Viollet A."/>
            <person name="Wang B.B."/>
            <person name="Wang K."/>
            <person name="Wang M."/>
            <person name="Wang X."/>
            <person name="Warfsmann J."/>
            <person name="Weissenbach J."/>
            <person name="White D.D."/>
            <person name="White J.D."/>
            <person name="Wiley G.B."/>
            <person name="Wincker P."/>
            <person name="Xing Y."/>
            <person name="Yang L."/>
            <person name="Yao Z."/>
            <person name="Ying F."/>
            <person name="Zhai J."/>
            <person name="Zhou L."/>
            <person name="Zuber A."/>
            <person name="Denarie J."/>
            <person name="Dixon R.A."/>
            <person name="May G.D."/>
            <person name="Schwartz D.C."/>
            <person name="Rogers J."/>
            <person name="Quetier F."/>
            <person name="Town C.D."/>
            <person name="Roe B.A."/>
        </authorList>
    </citation>
    <scope>NUCLEOTIDE SEQUENCE [LARGE SCALE GENOMIC DNA]</scope>
    <source>
        <strain evidence="2">A17</strain>
        <strain evidence="3 4">cv. Jemalong A17</strain>
    </source>
</reference>
<keyword evidence="4" id="KW-1185">Reference proteome</keyword>
<feature type="compositionally biased region" description="Low complexity" evidence="1">
    <location>
        <begin position="32"/>
        <end position="48"/>
    </location>
</feature>
<protein>
    <submittedName>
        <fullName evidence="2 3">Uncharacterized protein</fullName>
    </submittedName>
</protein>
<dbReference type="HOGENOM" id="CLU_2546064_0_0_1"/>
<dbReference type="EMBL" id="CM001220">
    <property type="protein sequence ID" value="AES88400.1"/>
    <property type="molecule type" value="Genomic_DNA"/>
</dbReference>
<dbReference type="EnsemblPlants" id="AES88400">
    <property type="protein sequence ID" value="AES88400"/>
    <property type="gene ID" value="MTR_4g054580"/>
</dbReference>
<evidence type="ECO:0000313" key="4">
    <source>
        <dbReference type="Proteomes" id="UP000002051"/>
    </source>
</evidence>
<name>G7JJR0_MEDTR</name>
<dbReference type="PaxDb" id="3880-AES88400"/>
<gene>
    <name evidence="2" type="ordered locus">MTR_4g054580</name>
</gene>
<reference evidence="3" key="3">
    <citation type="submission" date="2015-04" db="UniProtKB">
        <authorList>
            <consortium name="EnsemblPlants"/>
        </authorList>
    </citation>
    <scope>IDENTIFICATION</scope>
    <source>
        <strain evidence="3">cv. Jemalong A17</strain>
    </source>
</reference>
<evidence type="ECO:0000313" key="2">
    <source>
        <dbReference type="EMBL" id="AES88400.1"/>
    </source>
</evidence>
<sequence length="83" mass="9442">MFIVVHHEHEPQSFPETHNNNINTSNLHKSEPNNTNPNRITTTAQNTTTNTATTQIGPKIKKKEANWTGFMDFKGNRARSKLI</sequence>
<feature type="region of interest" description="Disordered" evidence="1">
    <location>
        <begin position="1"/>
        <end position="48"/>
    </location>
</feature>
<evidence type="ECO:0000313" key="3">
    <source>
        <dbReference type="EnsemblPlants" id="AES88400"/>
    </source>
</evidence>
<accession>G7JJR0</accession>
<dbReference type="Proteomes" id="UP000002051">
    <property type="component" value="Chromosome 4"/>
</dbReference>
<dbReference type="AlphaFoldDB" id="G7JJR0"/>
<feature type="compositionally biased region" description="Basic and acidic residues" evidence="1">
    <location>
        <begin position="1"/>
        <end position="11"/>
    </location>
</feature>
<proteinExistence type="predicted"/>
<reference evidence="2 4" key="2">
    <citation type="journal article" date="2014" name="BMC Genomics">
        <title>An improved genome release (version Mt4.0) for the model legume Medicago truncatula.</title>
        <authorList>
            <person name="Tang H."/>
            <person name="Krishnakumar V."/>
            <person name="Bidwell S."/>
            <person name="Rosen B."/>
            <person name="Chan A."/>
            <person name="Zhou S."/>
            <person name="Gentzbittel L."/>
            <person name="Childs K.L."/>
            <person name="Yandell M."/>
            <person name="Gundlach H."/>
            <person name="Mayer K.F."/>
            <person name="Schwartz D.C."/>
            <person name="Town C.D."/>
        </authorList>
    </citation>
    <scope>GENOME REANNOTATION</scope>
    <source>
        <strain evidence="3 4">cv. Jemalong A17</strain>
    </source>
</reference>
<organism evidence="2 4">
    <name type="scientific">Medicago truncatula</name>
    <name type="common">Barrel medic</name>
    <name type="synonym">Medicago tribuloides</name>
    <dbReference type="NCBI Taxonomy" id="3880"/>
    <lineage>
        <taxon>Eukaryota</taxon>
        <taxon>Viridiplantae</taxon>
        <taxon>Streptophyta</taxon>
        <taxon>Embryophyta</taxon>
        <taxon>Tracheophyta</taxon>
        <taxon>Spermatophyta</taxon>
        <taxon>Magnoliopsida</taxon>
        <taxon>eudicotyledons</taxon>
        <taxon>Gunneridae</taxon>
        <taxon>Pentapetalae</taxon>
        <taxon>rosids</taxon>
        <taxon>fabids</taxon>
        <taxon>Fabales</taxon>
        <taxon>Fabaceae</taxon>
        <taxon>Papilionoideae</taxon>
        <taxon>50 kb inversion clade</taxon>
        <taxon>NPAAA clade</taxon>
        <taxon>Hologalegina</taxon>
        <taxon>IRL clade</taxon>
        <taxon>Trifolieae</taxon>
        <taxon>Medicago</taxon>
    </lineage>
</organism>
<evidence type="ECO:0000256" key="1">
    <source>
        <dbReference type="SAM" id="MobiDB-lite"/>
    </source>
</evidence>
<feature type="compositionally biased region" description="Polar residues" evidence="1">
    <location>
        <begin position="14"/>
        <end position="27"/>
    </location>
</feature>